<dbReference type="EMBL" id="CP122539">
    <property type="protein sequence ID" value="WGH74136.1"/>
    <property type="molecule type" value="Genomic_DNA"/>
</dbReference>
<dbReference type="Proteomes" id="UP001232001">
    <property type="component" value="Chromosome"/>
</dbReference>
<proteinExistence type="predicted"/>
<dbReference type="InterPro" id="IPR015943">
    <property type="entry name" value="WD40/YVTN_repeat-like_dom_sf"/>
</dbReference>
<dbReference type="CDD" id="cd15482">
    <property type="entry name" value="Sialidase_non-viral"/>
    <property type="match status" value="1"/>
</dbReference>
<keyword evidence="2" id="KW-0732">Signal</keyword>
<gene>
    <name evidence="4" type="ORF">P8625_08375</name>
</gene>
<evidence type="ECO:0000256" key="1">
    <source>
        <dbReference type="ARBA" id="ARBA00022737"/>
    </source>
</evidence>
<accession>A0ABY8KYP9</accession>
<evidence type="ECO:0000259" key="3">
    <source>
        <dbReference type="Pfam" id="PF15902"/>
    </source>
</evidence>
<dbReference type="Gene3D" id="2.130.10.10">
    <property type="entry name" value="YVTN repeat-like/Quinoprotein amine dehydrogenase"/>
    <property type="match status" value="4"/>
</dbReference>
<keyword evidence="1" id="KW-0677">Repeat</keyword>
<organism evidence="4 5">
    <name type="scientific">Tenacibaculum tangerinum</name>
    <dbReference type="NCBI Taxonomy" id="3038772"/>
    <lineage>
        <taxon>Bacteria</taxon>
        <taxon>Pseudomonadati</taxon>
        <taxon>Bacteroidota</taxon>
        <taxon>Flavobacteriia</taxon>
        <taxon>Flavobacteriales</taxon>
        <taxon>Flavobacteriaceae</taxon>
        <taxon>Tenacibaculum</taxon>
    </lineage>
</organism>
<feature type="signal peptide" evidence="2">
    <location>
        <begin position="1"/>
        <end position="22"/>
    </location>
</feature>
<dbReference type="PANTHER" id="PTHR12106">
    <property type="entry name" value="SORTILIN RELATED"/>
    <property type="match status" value="1"/>
</dbReference>
<dbReference type="SUPFAM" id="SSF50939">
    <property type="entry name" value="Sialidases"/>
    <property type="match status" value="1"/>
</dbReference>
<dbReference type="GO" id="GO:0016787">
    <property type="term" value="F:hydrolase activity"/>
    <property type="evidence" value="ECO:0007669"/>
    <property type="project" value="UniProtKB-KW"/>
</dbReference>
<evidence type="ECO:0000313" key="4">
    <source>
        <dbReference type="EMBL" id="WGH74136.1"/>
    </source>
</evidence>
<reference evidence="4 5" key="1">
    <citation type="submission" date="2023-04" db="EMBL/GenBank/DDBJ databases">
        <title>Tenacibaculum tangerinum sp. nov., isolated from sea tidal flat of South Korea.</title>
        <authorList>
            <person name="Lee S.H."/>
            <person name="Kim J.-J."/>
        </authorList>
    </citation>
    <scope>NUCLEOTIDE SEQUENCE [LARGE SCALE GENOMIC DNA]</scope>
    <source>
        <strain evidence="4 5">GRR-S3-23</strain>
    </source>
</reference>
<dbReference type="SUPFAM" id="SSF110296">
    <property type="entry name" value="Oligoxyloglucan reducing end-specific cellobiohydrolase"/>
    <property type="match status" value="1"/>
</dbReference>
<sequence>MKKIFVSFFVFLIVSFSAKVTAQKNNHQFLKENFSAITWRNIGPFRGGRSCAVTGVVKQPNLFYMGSTGGGVWKTNDAGNTWQNISDGFFGGSIGSIAVSEWDSNVIYVGAGEKTVRGNVSSGDGVWKSTDAGKTWKHIGLSNSRHIPRMRIHPKNPEIVYAAVLGDLYKPTKERGVYKSSDGGKNWKKVLFANENAGAIDLIIDPSNPRILYASTWNVRRTPYSLSSGGEGSGLWKSTDAGETWISITENQGLPKGIWGISGITVSPLNSNIVWALIENENGGVYKSTDAGKTWKLINKERKLRQRAWYYTRLYADTKDENILYVLNVNYHKSTDGGKTYTTYNAPHGDHHDLWIDPENNQRMIIGDDGGAQISFDAGENWTTYHNQPTAQFYRVTTDNHFPYRIYAAQQDNSTIRISHRTHGRFIGESDWEATAGGESAHIVVDPLNNDIVYGGSYGGLLTRKNHITDETRAINVWPDDPMGHGAEDFKYRFQWNFPIFFSPNNKKRLYAASNHFHVTENEGQSWQVISPDLTRNDPKTLGPSGGPITKDNTGVEYYGTIFAATESSYEEGLLWTGSDDGLVHISKNNGEHWTNVTPKNMPEWMLINCIEIDPFTKGGAYIVGTRYKMGDYKPYVYKTKNYGKSWTLITQGIGEEDFTRALRADPKRQGLLYAGTERGMYISFDDGKTWHSFQQNLPIVPITDLAIKNDNLIAATQGRSLWMIDDLTPLHQYTKESKDDPIVLFKPKDSYALQGGKGHTSKTMGTNHPGGVAVNYSLKSVQENDTISLSFYDANNTLIKTFNNHPEKEADEEKLAVKSGNAIFYWDMMYPGAEKVKGMILWWASLNGPAALPGTYKVTLTQNKKTVSKPFTILKNPSSEATLEDMKAQFDFINEINAKVTEIHKALKNVTIVKNSVADLKKNITDTKKHEELLSFADALVKKLTAVETTLYQTKSKSAQDPLNYPIRLNNKLAHLNSLTRIGNYAPTAQAIAFKNEITQKIDVELGKLNTLFSTEVKELNQKIKNSQIDFIQLKE</sequence>
<name>A0ABY8KYP9_9FLAO</name>
<feature type="chain" id="PRO_5046526877" evidence="2">
    <location>
        <begin position="23"/>
        <end position="1037"/>
    </location>
</feature>
<keyword evidence="5" id="KW-1185">Reference proteome</keyword>
<evidence type="ECO:0000313" key="5">
    <source>
        <dbReference type="Proteomes" id="UP001232001"/>
    </source>
</evidence>
<protein>
    <submittedName>
        <fullName evidence="4">Glycosyl hydrolase</fullName>
    </submittedName>
</protein>
<feature type="domain" description="Sortilin N-terminal" evidence="3">
    <location>
        <begin position="72"/>
        <end position="191"/>
    </location>
</feature>
<dbReference type="InterPro" id="IPR050310">
    <property type="entry name" value="VPS10-sortilin"/>
</dbReference>
<evidence type="ECO:0000256" key="2">
    <source>
        <dbReference type="SAM" id="SignalP"/>
    </source>
</evidence>
<dbReference type="PANTHER" id="PTHR12106:SF27">
    <property type="entry name" value="SORTILIN-RELATED RECEPTOR"/>
    <property type="match status" value="1"/>
</dbReference>
<dbReference type="InterPro" id="IPR036278">
    <property type="entry name" value="Sialidase_sf"/>
</dbReference>
<keyword evidence="4" id="KW-0378">Hydrolase</keyword>
<dbReference type="Pfam" id="PF15902">
    <property type="entry name" value="Sortilin-Vps10"/>
    <property type="match status" value="1"/>
</dbReference>
<dbReference type="InterPro" id="IPR031778">
    <property type="entry name" value="Sortilin_N"/>
</dbReference>